<dbReference type="HOGENOM" id="CLU_1540188_0_0_1"/>
<organism evidence="1 2">
    <name type="scientific">Galerina marginata (strain CBS 339.88)</name>
    <dbReference type="NCBI Taxonomy" id="685588"/>
    <lineage>
        <taxon>Eukaryota</taxon>
        <taxon>Fungi</taxon>
        <taxon>Dikarya</taxon>
        <taxon>Basidiomycota</taxon>
        <taxon>Agaricomycotina</taxon>
        <taxon>Agaricomycetes</taxon>
        <taxon>Agaricomycetidae</taxon>
        <taxon>Agaricales</taxon>
        <taxon>Agaricineae</taxon>
        <taxon>Strophariaceae</taxon>
        <taxon>Galerina</taxon>
    </lineage>
</organism>
<proteinExistence type="predicted"/>
<keyword evidence="2" id="KW-1185">Reference proteome</keyword>
<gene>
    <name evidence="1" type="ORF">GALMADRAFT_223590</name>
</gene>
<name>A0A067T845_GALM3</name>
<dbReference type="EMBL" id="KL142373">
    <property type="protein sequence ID" value="KDR79365.1"/>
    <property type="molecule type" value="Genomic_DNA"/>
</dbReference>
<dbReference type="AlphaFoldDB" id="A0A067T845"/>
<accession>A0A067T845</accession>
<dbReference type="OrthoDB" id="2609391at2759"/>
<protein>
    <submittedName>
        <fullName evidence="1">Uncharacterized protein</fullName>
    </submittedName>
</protein>
<dbReference type="Proteomes" id="UP000027222">
    <property type="component" value="Unassembled WGS sequence"/>
</dbReference>
<evidence type="ECO:0000313" key="2">
    <source>
        <dbReference type="Proteomes" id="UP000027222"/>
    </source>
</evidence>
<evidence type="ECO:0000313" key="1">
    <source>
        <dbReference type="EMBL" id="KDR79365.1"/>
    </source>
</evidence>
<reference evidence="2" key="1">
    <citation type="journal article" date="2014" name="Proc. Natl. Acad. Sci. U.S.A.">
        <title>Extensive sampling of basidiomycete genomes demonstrates inadequacy of the white-rot/brown-rot paradigm for wood decay fungi.</title>
        <authorList>
            <person name="Riley R."/>
            <person name="Salamov A.A."/>
            <person name="Brown D.W."/>
            <person name="Nagy L.G."/>
            <person name="Floudas D."/>
            <person name="Held B.W."/>
            <person name="Levasseur A."/>
            <person name="Lombard V."/>
            <person name="Morin E."/>
            <person name="Otillar R."/>
            <person name="Lindquist E.A."/>
            <person name="Sun H."/>
            <person name="LaButti K.M."/>
            <person name="Schmutz J."/>
            <person name="Jabbour D."/>
            <person name="Luo H."/>
            <person name="Baker S.E."/>
            <person name="Pisabarro A.G."/>
            <person name="Walton J.D."/>
            <person name="Blanchette R.A."/>
            <person name="Henrissat B."/>
            <person name="Martin F."/>
            <person name="Cullen D."/>
            <person name="Hibbett D.S."/>
            <person name="Grigoriev I.V."/>
        </authorList>
    </citation>
    <scope>NUCLEOTIDE SEQUENCE [LARGE SCALE GENOMIC DNA]</scope>
    <source>
        <strain evidence="2">CBS 339.88</strain>
    </source>
</reference>
<sequence>MSASALHRQLAHNDFTRPNSNFKAVTMARAKPARLEARPPPLPPNCKDHRQFYGFHINEERVLEYASRRCKNAKELNLWSTIIWFLFHLRRKAVYEDIQLEFVVADQDPPPDATIRHGPTGIPQIPIFSICAWEVEDWAARPTLEDIEAIQEIIGTEPRWYTDVNDPEDYENEN</sequence>